<evidence type="ECO:0000259" key="2">
    <source>
        <dbReference type="PROSITE" id="PS50943"/>
    </source>
</evidence>
<dbReference type="Gene3D" id="1.10.260.40">
    <property type="entry name" value="lambda repressor-like DNA-binding domains"/>
    <property type="match status" value="1"/>
</dbReference>
<evidence type="ECO:0000313" key="4">
    <source>
        <dbReference type="Proteomes" id="UP000248039"/>
    </source>
</evidence>
<sequence length="107" mass="11803">MWRPRARQSASPLAPHSRGEAVDYGQQLSAALRDRRRQLGISQTELARRAGMTQPGISRVELGDTTPTLPLLARLAEALEADLDIRLAPLDGRTTMRFVPHRHADAA</sequence>
<protein>
    <submittedName>
        <fullName evidence="3">Transcriptional regulator</fullName>
    </submittedName>
</protein>
<feature type="region of interest" description="Disordered" evidence="1">
    <location>
        <begin position="1"/>
        <end position="22"/>
    </location>
</feature>
<dbReference type="PROSITE" id="PS50943">
    <property type="entry name" value="HTH_CROC1"/>
    <property type="match status" value="1"/>
</dbReference>
<reference evidence="3 4" key="1">
    <citation type="submission" date="2018-03" db="EMBL/GenBank/DDBJ databases">
        <title>Bioinformatic expansion and discovery of thiopeptide antibiotics.</title>
        <authorList>
            <person name="Schwalen C.J."/>
            <person name="Hudson G.A."/>
            <person name="Mitchell D.A."/>
        </authorList>
    </citation>
    <scope>NUCLEOTIDE SEQUENCE [LARGE SCALE GENOMIC DNA]</scope>
    <source>
        <strain evidence="3 4">ATCC 21389</strain>
    </source>
</reference>
<dbReference type="Pfam" id="PF01381">
    <property type="entry name" value="HTH_3"/>
    <property type="match status" value="1"/>
</dbReference>
<evidence type="ECO:0000256" key="1">
    <source>
        <dbReference type="SAM" id="MobiDB-lite"/>
    </source>
</evidence>
<gene>
    <name evidence="3" type="ORF">C7C46_08325</name>
</gene>
<dbReference type="EMBL" id="PYBW01000027">
    <property type="protein sequence ID" value="PYC83815.1"/>
    <property type="molecule type" value="Genomic_DNA"/>
</dbReference>
<organism evidence="3 4">
    <name type="scientific">Streptomyces tateyamensis</name>
    <dbReference type="NCBI Taxonomy" id="565073"/>
    <lineage>
        <taxon>Bacteria</taxon>
        <taxon>Bacillati</taxon>
        <taxon>Actinomycetota</taxon>
        <taxon>Actinomycetes</taxon>
        <taxon>Kitasatosporales</taxon>
        <taxon>Streptomycetaceae</taxon>
        <taxon>Streptomyces</taxon>
    </lineage>
</organism>
<dbReference type="GO" id="GO:0003677">
    <property type="term" value="F:DNA binding"/>
    <property type="evidence" value="ECO:0007669"/>
    <property type="project" value="InterPro"/>
</dbReference>
<evidence type="ECO:0000313" key="3">
    <source>
        <dbReference type="EMBL" id="PYC83815.1"/>
    </source>
</evidence>
<dbReference type="Proteomes" id="UP000248039">
    <property type="component" value="Unassembled WGS sequence"/>
</dbReference>
<dbReference type="AlphaFoldDB" id="A0A2V4NG49"/>
<dbReference type="OrthoDB" id="6401124at2"/>
<feature type="domain" description="HTH cro/C1-type" evidence="2">
    <location>
        <begin position="32"/>
        <end position="86"/>
    </location>
</feature>
<keyword evidence="4" id="KW-1185">Reference proteome</keyword>
<dbReference type="InterPro" id="IPR001387">
    <property type="entry name" value="Cro/C1-type_HTH"/>
</dbReference>
<name>A0A2V4NG49_9ACTN</name>
<dbReference type="SUPFAM" id="SSF47413">
    <property type="entry name" value="lambda repressor-like DNA-binding domains"/>
    <property type="match status" value="1"/>
</dbReference>
<dbReference type="InterPro" id="IPR010982">
    <property type="entry name" value="Lambda_DNA-bd_dom_sf"/>
</dbReference>
<dbReference type="SMART" id="SM00530">
    <property type="entry name" value="HTH_XRE"/>
    <property type="match status" value="1"/>
</dbReference>
<comment type="caution">
    <text evidence="3">The sequence shown here is derived from an EMBL/GenBank/DDBJ whole genome shotgun (WGS) entry which is preliminary data.</text>
</comment>
<dbReference type="CDD" id="cd00093">
    <property type="entry name" value="HTH_XRE"/>
    <property type="match status" value="1"/>
</dbReference>
<proteinExistence type="predicted"/>
<accession>A0A2V4NG49</accession>